<evidence type="ECO:0000256" key="1">
    <source>
        <dbReference type="ARBA" id="ARBA00023125"/>
    </source>
</evidence>
<dbReference type="EnsemblProtists" id="PYU1_T004448">
    <property type="protein sequence ID" value="PYU1_T004448"/>
    <property type="gene ID" value="PYU1_G004438"/>
</dbReference>
<reference evidence="4" key="3">
    <citation type="submission" date="2015-02" db="UniProtKB">
        <authorList>
            <consortium name="EnsemblProtists"/>
        </authorList>
    </citation>
    <scope>IDENTIFICATION</scope>
    <source>
        <strain evidence="4">DAOM BR144</strain>
    </source>
</reference>
<dbReference type="GO" id="GO:0003677">
    <property type="term" value="F:DNA binding"/>
    <property type="evidence" value="ECO:0007669"/>
    <property type="project" value="UniProtKB-KW"/>
</dbReference>
<evidence type="ECO:0000259" key="3">
    <source>
        <dbReference type="PROSITE" id="PS51253"/>
    </source>
</evidence>
<accession>K3WHK6</accession>
<feature type="region of interest" description="Disordered" evidence="2">
    <location>
        <begin position="245"/>
        <end position="269"/>
    </location>
</feature>
<keyword evidence="5" id="KW-1185">Reference proteome</keyword>
<proteinExistence type="predicted"/>
<evidence type="ECO:0000313" key="4">
    <source>
        <dbReference type="EnsemblProtists" id="PYU1_T004448"/>
    </source>
</evidence>
<dbReference type="EMBL" id="GL376631">
    <property type="status" value="NOT_ANNOTATED_CDS"/>
    <property type="molecule type" value="Genomic_DNA"/>
</dbReference>
<name>K3WHK6_GLOUD</name>
<dbReference type="VEuPathDB" id="FungiDB:PYU1_G004438"/>
<evidence type="ECO:0000256" key="2">
    <source>
        <dbReference type="SAM" id="MobiDB-lite"/>
    </source>
</evidence>
<sequence length="371" mass="40620">MGKQGHGRRLTDKERMEIIELTRQNPRIKHVELATKYSVNESTIRKWRQKANADKIETRYESGVEAARDVRQRGQAVKNAAFDTTMYEWICSMRSQSIDLPPVKIREKARQLAESYDGMQDFKASSGWYYRFCRRYGLPCPSSKREADASLSAGNEAVVAATEDADAAAGDLQSAVIAESEPERAISALHESHAEHTTNEESGTVVLNGSLAEPTDAPSVFDAASYEPMESISTSVAGKRKFDDTIGGNNSGENVNESGGGGVPDTIATPPKDDVAPVANDPSTRFLAPATSTSQLTTRQEAIAHFLHYHKDLLSVPSRLRFIKHLAHVAGEAEMYSVMDDETRIELIKEFVDKDDSASIPVGAESEGLVV</sequence>
<feature type="compositionally biased region" description="Low complexity" evidence="2">
    <location>
        <begin position="247"/>
        <end position="257"/>
    </location>
</feature>
<dbReference type="PANTHER" id="PTHR19303:SF57">
    <property type="entry name" value="HTH CENPB-TYPE DOMAIN-CONTAINING PROTEIN"/>
    <property type="match status" value="1"/>
</dbReference>
<reference evidence="5" key="2">
    <citation type="submission" date="2010-04" db="EMBL/GenBank/DDBJ databases">
        <authorList>
            <person name="Buell R."/>
            <person name="Hamilton J."/>
            <person name="Hostetler J."/>
        </authorList>
    </citation>
    <scope>NUCLEOTIDE SEQUENCE [LARGE SCALE GENOMIC DNA]</scope>
    <source>
        <strain evidence="5">DAOM:BR144</strain>
    </source>
</reference>
<dbReference type="SUPFAM" id="SSF46689">
    <property type="entry name" value="Homeodomain-like"/>
    <property type="match status" value="2"/>
</dbReference>
<dbReference type="PANTHER" id="PTHR19303">
    <property type="entry name" value="TRANSPOSON"/>
    <property type="match status" value="1"/>
</dbReference>
<keyword evidence="1" id="KW-0238">DNA-binding</keyword>
<dbReference type="AlphaFoldDB" id="K3WHK6"/>
<dbReference type="InterPro" id="IPR009057">
    <property type="entry name" value="Homeodomain-like_sf"/>
</dbReference>
<dbReference type="InterPro" id="IPR050863">
    <property type="entry name" value="CenT-Element_Derived"/>
</dbReference>
<dbReference type="InterPro" id="IPR006600">
    <property type="entry name" value="HTH_CenpB_DNA-bd_dom"/>
</dbReference>
<evidence type="ECO:0000313" key="5">
    <source>
        <dbReference type="Proteomes" id="UP000019132"/>
    </source>
</evidence>
<dbReference type="GO" id="GO:0005634">
    <property type="term" value="C:nucleus"/>
    <property type="evidence" value="ECO:0007669"/>
    <property type="project" value="TreeGrafter"/>
</dbReference>
<dbReference type="Gene3D" id="1.10.10.60">
    <property type="entry name" value="Homeodomain-like"/>
    <property type="match status" value="2"/>
</dbReference>
<dbReference type="STRING" id="431595.K3WHK6"/>
<dbReference type="Pfam" id="PF03221">
    <property type="entry name" value="HTH_Tnp_Tc5"/>
    <property type="match status" value="1"/>
</dbReference>
<reference evidence="5" key="1">
    <citation type="journal article" date="2010" name="Genome Biol.">
        <title>Genome sequence of the necrotrophic plant pathogen Pythium ultimum reveals original pathogenicity mechanisms and effector repertoire.</title>
        <authorList>
            <person name="Levesque C.A."/>
            <person name="Brouwer H."/>
            <person name="Cano L."/>
            <person name="Hamilton J.P."/>
            <person name="Holt C."/>
            <person name="Huitema E."/>
            <person name="Raffaele S."/>
            <person name="Robideau G.P."/>
            <person name="Thines M."/>
            <person name="Win J."/>
            <person name="Zerillo M.M."/>
            <person name="Beakes G.W."/>
            <person name="Boore J.L."/>
            <person name="Busam D."/>
            <person name="Dumas B."/>
            <person name="Ferriera S."/>
            <person name="Fuerstenberg S.I."/>
            <person name="Gachon C.M."/>
            <person name="Gaulin E."/>
            <person name="Govers F."/>
            <person name="Grenville-Briggs L."/>
            <person name="Horner N."/>
            <person name="Hostetler J."/>
            <person name="Jiang R.H."/>
            <person name="Johnson J."/>
            <person name="Krajaejun T."/>
            <person name="Lin H."/>
            <person name="Meijer H.J."/>
            <person name="Moore B."/>
            <person name="Morris P."/>
            <person name="Phuntmart V."/>
            <person name="Puiu D."/>
            <person name="Shetty J."/>
            <person name="Stajich J.E."/>
            <person name="Tripathy S."/>
            <person name="Wawra S."/>
            <person name="van West P."/>
            <person name="Whitty B.R."/>
            <person name="Coutinho P.M."/>
            <person name="Henrissat B."/>
            <person name="Martin F."/>
            <person name="Thomas P.D."/>
            <person name="Tyler B.M."/>
            <person name="De Vries R.P."/>
            <person name="Kamoun S."/>
            <person name="Yandell M."/>
            <person name="Tisserat N."/>
            <person name="Buell C.R."/>
        </authorList>
    </citation>
    <scope>NUCLEOTIDE SEQUENCE</scope>
    <source>
        <strain evidence="5">DAOM:BR144</strain>
    </source>
</reference>
<dbReference type="eggNOG" id="ENOG502SY4D">
    <property type="taxonomic scope" value="Eukaryota"/>
</dbReference>
<dbReference type="Proteomes" id="UP000019132">
    <property type="component" value="Unassembled WGS sequence"/>
</dbReference>
<dbReference type="InParanoid" id="K3WHK6"/>
<organism evidence="4 5">
    <name type="scientific">Globisporangium ultimum (strain ATCC 200006 / CBS 805.95 / DAOM BR144)</name>
    <name type="common">Pythium ultimum</name>
    <dbReference type="NCBI Taxonomy" id="431595"/>
    <lineage>
        <taxon>Eukaryota</taxon>
        <taxon>Sar</taxon>
        <taxon>Stramenopiles</taxon>
        <taxon>Oomycota</taxon>
        <taxon>Peronosporomycetes</taxon>
        <taxon>Pythiales</taxon>
        <taxon>Pythiaceae</taxon>
        <taxon>Globisporangium</taxon>
    </lineage>
</organism>
<dbReference type="PROSITE" id="PS51253">
    <property type="entry name" value="HTH_CENPB"/>
    <property type="match status" value="1"/>
</dbReference>
<protein>
    <recommendedName>
        <fullName evidence="3">HTH CENPB-type domain-containing protein</fullName>
    </recommendedName>
</protein>
<feature type="domain" description="HTH CENPB-type" evidence="3">
    <location>
        <begin position="70"/>
        <end position="142"/>
    </location>
</feature>
<dbReference type="HOGENOM" id="CLU_061477_0_0_1"/>